<evidence type="ECO:0000256" key="1">
    <source>
        <dbReference type="ARBA" id="ARBA00010407"/>
    </source>
</evidence>
<dbReference type="InterPro" id="IPR050704">
    <property type="entry name" value="Peptidase_C85-like"/>
</dbReference>
<evidence type="ECO:0000313" key="4">
    <source>
        <dbReference type="EMBL" id="KAK9791363.1"/>
    </source>
</evidence>
<dbReference type="CDD" id="cd22751">
    <property type="entry name" value="OTU_plant_OTU9-like"/>
    <property type="match status" value="1"/>
</dbReference>
<accession>A0AAW1NQC3</accession>
<organism evidence="4 5">
    <name type="scientific">Symbiochloris irregularis</name>
    <dbReference type="NCBI Taxonomy" id="706552"/>
    <lineage>
        <taxon>Eukaryota</taxon>
        <taxon>Viridiplantae</taxon>
        <taxon>Chlorophyta</taxon>
        <taxon>core chlorophytes</taxon>
        <taxon>Trebouxiophyceae</taxon>
        <taxon>Trebouxiales</taxon>
        <taxon>Trebouxiaceae</taxon>
        <taxon>Symbiochloris</taxon>
    </lineage>
</organism>
<dbReference type="Pfam" id="PF02338">
    <property type="entry name" value="OTU"/>
    <property type="match status" value="1"/>
</dbReference>
<proteinExistence type="inferred from homology"/>
<dbReference type="InterPro" id="IPR038765">
    <property type="entry name" value="Papain-like_cys_pep_sf"/>
</dbReference>
<protein>
    <recommendedName>
        <fullName evidence="3">OTU domain-containing protein</fullName>
    </recommendedName>
</protein>
<feature type="region of interest" description="Disordered" evidence="2">
    <location>
        <begin position="1"/>
        <end position="37"/>
    </location>
</feature>
<gene>
    <name evidence="4" type="ORF">WJX73_009217</name>
</gene>
<dbReference type="PANTHER" id="PTHR12419">
    <property type="entry name" value="OTU DOMAIN CONTAINING PROTEIN"/>
    <property type="match status" value="1"/>
</dbReference>
<comment type="similarity">
    <text evidence="1">Belongs to the peptidase C85 family.</text>
</comment>
<dbReference type="GO" id="GO:0016579">
    <property type="term" value="P:protein deubiquitination"/>
    <property type="evidence" value="ECO:0007669"/>
    <property type="project" value="TreeGrafter"/>
</dbReference>
<feature type="domain" description="OTU" evidence="3">
    <location>
        <begin position="82"/>
        <end position="206"/>
    </location>
</feature>
<dbReference type="PROSITE" id="PS50802">
    <property type="entry name" value="OTU"/>
    <property type="match status" value="1"/>
</dbReference>
<name>A0AAW1NQC3_9CHLO</name>
<evidence type="ECO:0000259" key="3">
    <source>
        <dbReference type="PROSITE" id="PS50802"/>
    </source>
</evidence>
<dbReference type="GO" id="GO:0004843">
    <property type="term" value="F:cysteine-type deubiquitinase activity"/>
    <property type="evidence" value="ECO:0007669"/>
    <property type="project" value="TreeGrafter"/>
</dbReference>
<dbReference type="Gene3D" id="3.90.70.80">
    <property type="match status" value="1"/>
</dbReference>
<evidence type="ECO:0000256" key="2">
    <source>
        <dbReference type="SAM" id="MobiDB-lite"/>
    </source>
</evidence>
<evidence type="ECO:0000313" key="5">
    <source>
        <dbReference type="Proteomes" id="UP001465755"/>
    </source>
</evidence>
<keyword evidence="5" id="KW-1185">Reference proteome</keyword>
<comment type="caution">
    <text evidence="4">The sequence shown here is derived from an EMBL/GenBank/DDBJ whole genome shotgun (WGS) entry which is preliminary data.</text>
</comment>
<dbReference type="InterPro" id="IPR003323">
    <property type="entry name" value="OTU_dom"/>
</dbReference>
<dbReference type="EMBL" id="JALJOQ010000179">
    <property type="protein sequence ID" value="KAK9791363.1"/>
    <property type="molecule type" value="Genomic_DNA"/>
</dbReference>
<dbReference type="AlphaFoldDB" id="A0AAW1NQC3"/>
<dbReference type="PANTHER" id="PTHR12419:SF11">
    <property type="entry name" value="OTU DOMAIN-CONTAINING PROTEIN DDB_G0284757"/>
    <property type="match status" value="1"/>
</dbReference>
<sequence length="396" mass="44002">MTSLRLPSVNEEAVRLSDGAGPRIEHHARESSSGGPRLLWTESRQALEVEIQAAKAQDHASWTPDLASDEARLQARLEKLKLDMQVVSGDGNCQFRSVSQTLWGTQDYHLNVRQKAVGHMREHQEEYQAFLGEGIDSYLDSMSRTGTWGDELTLRAICDSYGIIVNVLTSDQHNWFMRYKPREMKLLKEVFLTYIAPVHYNAIRRRRAQQVSGFDATRQTLLQPAKAAQNFNSVRSSVAPNTNTALRAALLPRTLFFLCTLSIRTAALLSPTSSSTVRIMAFNGVAKVCALLLCVMLLSASVSQVDAAEQSAISNSGRNLLWDWRRGGWGGGWGGRRGGYRGGRGDHEARTYNMPHACSKEGQTAYMETALAQDQQDQPVSLARTQLRVGPQCAFE</sequence>
<dbReference type="Proteomes" id="UP001465755">
    <property type="component" value="Unassembled WGS sequence"/>
</dbReference>
<dbReference type="SUPFAM" id="SSF54001">
    <property type="entry name" value="Cysteine proteinases"/>
    <property type="match status" value="1"/>
</dbReference>
<reference evidence="4 5" key="1">
    <citation type="journal article" date="2024" name="Nat. Commun.">
        <title>Phylogenomics reveals the evolutionary origins of lichenization in chlorophyte algae.</title>
        <authorList>
            <person name="Puginier C."/>
            <person name="Libourel C."/>
            <person name="Otte J."/>
            <person name="Skaloud P."/>
            <person name="Haon M."/>
            <person name="Grisel S."/>
            <person name="Petersen M."/>
            <person name="Berrin J.G."/>
            <person name="Delaux P.M."/>
            <person name="Dal Grande F."/>
            <person name="Keller J."/>
        </authorList>
    </citation>
    <scope>NUCLEOTIDE SEQUENCE [LARGE SCALE GENOMIC DNA]</scope>
    <source>
        <strain evidence="4 5">SAG 2036</strain>
    </source>
</reference>